<dbReference type="Proteomes" id="UP000438958">
    <property type="component" value="Unassembled WGS sequence"/>
</dbReference>
<comment type="caution">
    <text evidence="2">The sequence shown here is derived from an EMBL/GenBank/DDBJ whole genome shotgun (WGS) entry which is preliminary data.</text>
</comment>
<reference evidence="2 3" key="1">
    <citation type="journal article" date="2019" name="Nat. Med.">
        <title>A library of human gut bacterial isolates paired with longitudinal multiomics data enables mechanistic microbiome research.</title>
        <authorList>
            <person name="Poyet M."/>
            <person name="Groussin M."/>
            <person name="Gibbons S.M."/>
            <person name="Avila-Pacheco J."/>
            <person name="Jiang X."/>
            <person name="Kearney S.M."/>
            <person name="Perrotta A.R."/>
            <person name="Berdy B."/>
            <person name="Zhao S."/>
            <person name="Lieberman T.D."/>
            <person name="Swanson P.K."/>
            <person name="Smith M."/>
            <person name="Roesemann S."/>
            <person name="Alexander J.E."/>
            <person name="Rich S.A."/>
            <person name="Livny J."/>
            <person name="Vlamakis H."/>
            <person name="Clish C."/>
            <person name="Bullock K."/>
            <person name="Deik A."/>
            <person name="Scott J."/>
            <person name="Pierce K.A."/>
            <person name="Xavier R.J."/>
            <person name="Alm E.J."/>
        </authorList>
    </citation>
    <scope>NUCLEOTIDE SEQUENCE [LARGE SCALE GENOMIC DNA]</scope>
    <source>
        <strain evidence="2 3">BIOML-A382</strain>
    </source>
</reference>
<dbReference type="RefSeq" id="WP_115786629.1">
    <property type="nucleotide sequence ID" value="NZ_CAJSGN010000023.1"/>
</dbReference>
<keyword evidence="1" id="KW-0175">Coiled coil</keyword>
<dbReference type="InterPro" id="IPR025153">
    <property type="entry name" value="Ead_Ea22"/>
</dbReference>
<evidence type="ECO:0000313" key="2">
    <source>
        <dbReference type="EMBL" id="MSI71926.1"/>
    </source>
</evidence>
<evidence type="ECO:0000256" key="1">
    <source>
        <dbReference type="SAM" id="Coils"/>
    </source>
</evidence>
<protein>
    <submittedName>
        <fullName evidence="2">Ead/Ea22-like family protein</fullName>
    </submittedName>
</protein>
<accession>A0A8T5WK90</accession>
<dbReference type="EMBL" id="WKUE01000078">
    <property type="protein sequence ID" value="MSI71926.1"/>
    <property type="molecule type" value="Genomic_DNA"/>
</dbReference>
<dbReference type="Pfam" id="PF13935">
    <property type="entry name" value="Ead_Ea22"/>
    <property type="match status" value="1"/>
</dbReference>
<sequence length="223" mass="25494">MTNSTAINYQALREIAKQATQGEWVAFISPGKHGTYAVHTPGDNHHGDIVDWPGFDEQKNAENNARYIAAFNPEVVQALLDERERNQQYIKSRDQENEEIALMVGKLRVELEAAEKRNAKLQSENAYIRNRYKELDLLIGKNILVMQAAIIEWQATGDAKSGLAWIYNTLFGPGELPDESEKDAQAYFNRKYAPIDEKLMELHKWFWEQSKAERAAGIRIKGE</sequence>
<evidence type="ECO:0000313" key="3">
    <source>
        <dbReference type="Proteomes" id="UP000438958"/>
    </source>
</evidence>
<proteinExistence type="predicted"/>
<gene>
    <name evidence="2" type="ORF">GKF66_24680</name>
</gene>
<name>A0A8T5WK90_ECOLX</name>
<organism evidence="2 3">
    <name type="scientific">Escherichia coli</name>
    <dbReference type="NCBI Taxonomy" id="562"/>
    <lineage>
        <taxon>Bacteria</taxon>
        <taxon>Pseudomonadati</taxon>
        <taxon>Pseudomonadota</taxon>
        <taxon>Gammaproteobacteria</taxon>
        <taxon>Enterobacterales</taxon>
        <taxon>Enterobacteriaceae</taxon>
        <taxon>Escherichia</taxon>
    </lineage>
</organism>
<dbReference type="AlphaFoldDB" id="A0A8T5WK90"/>
<feature type="coiled-coil region" evidence="1">
    <location>
        <begin position="97"/>
        <end position="131"/>
    </location>
</feature>